<evidence type="ECO:0000259" key="4">
    <source>
        <dbReference type="Pfam" id="PF13193"/>
    </source>
</evidence>
<dbReference type="Pfam" id="PF13193">
    <property type="entry name" value="AMP-binding_C"/>
    <property type="match status" value="1"/>
</dbReference>
<evidence type="ECO:0000259" key="3">
    <source>
        <dbReference type="Pfam" id="PF00501"/>
    </source>
</evidence>
<dbReference type="GO" id="GO:0044550">
    <property type="term" value="P:secondary metabolite biosynthetic process"/>
    <property type="evidence" value="ECO:0007669"/>
    <property type="project" value="TreeGrafter"/>
</dbReference>
<dbReference type="AlphaFoldDB" id="A0A7G1IG89"/>
<dbReference type="InterPro" id="IPR000873">
    <property type="entry name" value="AMP-dep_synth/lig_dom"/>
</dbReference>
<dbReference type="PANTHER" id="PTHR43352">
    <property type="entry name" value="ACETYL-COA SYNTHETASE"/>
    <property type="match status" value="1"/>
</dbReference>
<keyword evidence="6" id="KW-1185">Reference proteome</keyword>
<dbReference type="InterPro" id="IPR042099">
    <property type="entry name" value="ANL_N_sf"/>
</dbReference>
<dbReference type="Proteomes" id="UP000516380">
    <property type="component" value="Chromosome"/>
</dbReference>
<evidence type="ECO:0000313" key="6">
    <source>
        <dbReference type="Proteomes" id="UP000516380"/>
    </source>
</evidence>
<feature type="compositionally biased region" description="Basic and acidic residues" evidence="2">
    <location>
        <begin position="249"/>
        <end position="265"/>
    </location>
</feature>
<proteinExistence type="predicted"/>
<dbReference type="GO" id="GO:0016878">
    <property type="term" value="F:acid-thiol ligase activity"/>
    <property type="evidence" value="ECO:0007669"/>
    <property type="project" value="TreeGrafter"/>
</dbReference>
<gene>
    <name evidence="5" type="ORF">NIIDMKKI_50560</name>
</gene>
<dbReference type="EMBL" id="AP023343">
    <property type="protein sequence ID" value="BCI89850.1"/>
    <property type="molecule type" value="Genomic_DNA"/>
</dbReference>
<keyword evidence="1" id="KW-0436">Ligase</keyword>
<name>A0A7G1IG89_MYCKA</name>
<dbReference type="Gene3D" id="3.30.300.30">
    <property type="match status" value="1"/>
</dbReference>
<protein>
    <recommendedName>
        <fullName evidence="7">AMP-binding enzyme family protein</fullName>
    </recommendedName>
</protein>
<evidence type="ECO:0008006" key="7">
    <source>
        <dbReference type="Google" id="ProtNLM"/>
    </source>
</evidence>
<dbReference type="InterPro" id="IPR025110">
    <property type="entry name" value="AMP-bd_C"/>
</dbReference>
<sequence>MAATLCERFEPSVLYGVPNFFARVVDTCSSESFRALRCIVSAGEALDMGLAERLIEFFGGIPILDGIGSTEVGQTFVSNTVDEWRPGTLGKALPPYEIRVLGPDGAPAEPGVDGNLWVRGPSIATGYWNCPDPILEEDGWLDTRDTVRVDAEGWVSYRCRADDTEIVGAVNVNPREVERLVAEHDAVAEVAVVGVKESTGASALQAFLVPTGHAVIDESVMRDIHRGCSPDCPHSRCRTDSPSWSGFPDRQRKVVAERASCREPGETDLGTLVGPAPA</sequence>
<dbReference type="SUPFAM" id="SSF56801">
    <property type="entry name" value="Acetyl-CoA synthetase-like"/>
    <property type="match status" value="1"/>
</dbReference>
<dbReference type="Gene3D" id="3.40.50.12780">
    <property type="entry name" value="N-terminal domain of ligase-like"/>
    <property type="match status" value="1"/>
</dbReference>
<feature type="domain" description="AMP-binding enzyme C-terminal" evidence="4">
    <location>
        <begin position="176"/>
        <end position="220"/>
    </location>
</feature>
<dbReference type="Pfam" id="PF00501">
    <property type="entry name" value="AMP-binding"/>
    <property type="match status" value="1"/>
</dbReference>
<dbReference type="PANTHER" id="PTHR43352:SF1">
    <property type="entry name" value="ANTHRANILATE--COA LIGASE"/>
    <property type="match status" value="1"/>
</dbReference>
<evidence type="ECO:0000256" key="1">
    <source>
        <dbReference type="ARBA" id="ARBA00022598"/>
    </source>
</evidence>
<organism evidence="5 6">
    <name type="scientific">Mycobacterium kansasii</name>
    <dbReference type="NCBI Taxonomy" id="1768"/>
    <lineage>
        <taxon>Bacteria</taxon>
        <taxon>Bacillati</taxon>
        <taxon>Actinomycetota</taxon>
        <taxon>Actinomycetes</taxon>
        <taxon>Mycobacteriales</taxon>
        <taxon>Mycobacteriaceae</taxon>
        <taxon>Mycobacterium</taxon>
    </lineage>
</organism>
<dbReference type="InterPro" id="IPR045851">
    <property type="entry name" value="AMP-bd_C_sf"/>
</dbReference>
<reference evidence="5 6" key="1">
    <citation type="submission" date="2020-07" db="EMBL/GenBank/DDBJ databases">
        <title>Mycobacterium kansasii (former subtype) with zoonotic potential isolated from diseased indoor pet cat, Japan.</title>
        <authorList>
            <person name="Fukano H."/>
            <person name="Terazono T."/>
            <person name="Hoshino Y."/>
        </authorList>
    </citation>
    <scope>NUCLEOTIDE SEQUENCE [LARGE SCALE GENOMIC DNA]</scope>
    <source>
        <strain evidence="5 6">Kuro-I</strain>
    </source>
</reference>
<accession>A0A7G1IG89</accession>
<evidence type="ECO:0000313" key="5">
    <source>
        <dbReference type="EMBL" id="BCI89850.1"/>
    </source>
</evidence>
<evidence type="ECO:0000256" key="2">
    <source>
        <dbReference type="SAM" id="MobiDB-lite"/>
    </source>
</evidence>
<feature type="domain" description="AMP-dependent synthetase/ligase" evidence="3">
    <location>
        <begin position="4"/>
        <end position="128"/>
    </location>
</feature>
<feature type="region of interest" description="Disordered" evidence="2">
    <location>
        <begin position="239"/>
        <end position="278"/>
    </location>
</feature>